<reference evidence="2" key="1">
    <citation type="submission" date="2020-06" db="EMBL/GenBank/DDBJ databases">
        <authorList>
            <person name="Li T."/>
            <person name="Hu X."/>
            <person name="Zhang T."/>
            <person name="Song X."/>
            <person name="Zhang H."/>
            <person name="Dai N."/>
            <person name="Sheng W."/>
            <person name="Hou X."/>
            <person name="Wei L."/>
        </authorList>
    </citation>
    <scope>NUCLEOTIDE SEQUENCE</scope>
    <source>
        <strain evidence="2">G02</strain>
        <tissue evidence="2">Leaf</tissue>
    </source>
</reference>
<sequence>MNEKRAENNFATISIFFLIYGEFPISNREFVVKTHQIGAFITLPMPPKQALEEAITALSDKLTELTTSWELRHEPLAAVLSDIQLQLAARPVPSPPPLSPSLSIGSSALPPSTPAHLSQFPLLKPPKL</sequence>
<accession>A0AAW2VQU1</accession>
<evidence type="ECO:0000256" key="1">
    <source>
        <dbReference type="SAM" id="MobiDB-lite"/>
    </source>
</evidence>
<proteinExistence type="predicted"/>
<dbReference type="EMBL" id="JACGWJ010000003">
    <property type="protein sequence ID" value="KAL0430816.1"/>
    <property type="molecule type" value="Genomic_DNA"/>
</dbReference>
<reference evidence="2" key="2">
    <citation type="journal article" date="2024" name="Plant">
        <title>Genomic evolution and insights into agronomic trait innovations of Sesamum species.</title>
        <authorList>
            <person name="Miao H."/>
            <person name="Wang L."/>
            <person name="Qu L."/>
            <person name="Liu H."/>
            <person name="Sun Y."/>
            <person name="Le M."/>
            <person name="Wang Q."/>
            <person name="Wei S."/>
            <person name="Zheng Y."/>
            <person name="Lin W."/>
            <person name="Duan Y."/>
            <person name="Cao H."/>
            <person name="Xiong S."/>
            <person name="Wang X."/>
            <person name="Wei L."/>
            <person name="Li C."/>
            <person name="Ma Q."/>
            <person name="Ju M."/>
            <person name="Zhao R."/>
            <person name="Li G."/>
            <person name="Mu C."/>
            <person name="Tian Q."/>
            <person name="Mei H."/>
            <person name="Zhang T."/>
            <person name="Gao T."/>
            <person name="Zhang H."/>
        </authorList>
    </citation>
    <scope>NUCLEOTIDE SEQUENCE</scope>
    <source>
        <strain evidence="2">G02</strain>
    </source>
</reference>
<dbReference type="AlphaFoldDB" id="A0AAW2VQU1"/>
<feature type="region of interest" description="Disordered" evidence="1">
    <location>
        <begin position="91"/>
        <end position="128"/>
    </location>
</feature>
<feature type="compositionally biased region" description="Low complexity" evidence="1">
    <location>
        <begin position="100"/>
        <end position="110"/>
    </location>
</feature>
<protein>
    <submittedName>
        <fullName evidence="2">Uncharacterized protein</fullName>
    </submittedName>
</protein>
<name>A0AAW2VQU1_SESRA</name>
<gene>
    <name evidence="2" type="ORF">Sradi_0707600</name>
</gene>
<organism evidence="2">
    <name type="scientific">Sesamum radiatum</name>
    <name type="common">Black benniseed</name>
    <dbReference type="NCBI Taxonomy" id="300843"/>
    <lineage>
        <taxon>Eukaryota</taxon>
        <taxon>Viridiplantae</taxon>
        <taxon>Streptophyta</taxon>
        <taxon>Embryophyta</taxon>
        <taxon>Tracheophyta</taxon>
        <taxon>Spermatophyta</taxon>
        <taxon>Magnoliopsida</taxon>
        <taxon>eudicotyledons</taxon>
        <taxon>Gunneridae</taxon>
        <taxon>Pentapetalae</taxon>
        <taxon>asterids</taxon>
        <taxon>lamiids</taxon>
        <taxon>Lamiales</taxon>
        <taxon>Pedaliaceae</taxon>
        <taxon>Sesamum</taxon>
    </lineage>
</organism>
<evidence type="ECO:0000313" key="2">
    <source>
        <dbReference type="EMBL" id="KAL0430816.1"/>
    </source>
</evidence>
<comment type="caution">
    <text evidence="2">The sequence shown here is derived from an EMBL/GenBank/DDBJ whole genome shotgun (WGS) entry which is preliminary data.</text>
</comment>